<evidence type="ECO:0000256" key="4">
    <source>
        <dbReference type="ARBA" id="ARBA00022771"/>
    </source>
</evidence>
<keyword evidence="3 12" id="KW-0479">Metal-binding</keyword>
<evidence type="ECO:0000256" key="10">
    <source>
        <dbReference type="ARBA" id="ARBA00048336"/>
    </source>
</evidence>
<dbReference type="InterPro" id="IPR007308">
    <property type="entry name" value="Rtr1/RPAP2_dom"/>
</dbReference>
<keyword evidence="4 12" id="KW-0863">Zinc-finger</keyword>
<dbReference type="OrthoDB" id="2590500at2759"/>
<organism evidence="15 16">
    <name type="scientific">Elsinoe ampelina</name>
    <dbReference type="NCBI Taxonomy" id="302913"/>
    <lineage>
        <taxon>Eukaryota</taxon>
        <taxon>Fungi</taxon>
        <taxon>Dikarya</taxon>
        <taxon>Ascomycota</taxon>
        <taxon>Pezizomycotina</taxon>
        <taxon>Dothideomycetes</taxon>
        <taxon>Dothideomycetidae</taxon>
        <taxon>Myriangiales</taxon>
        <taxon>Elsinoaceae</taxon>
        <taxon>Elsinoe</taxon>
    </lineage>
</organism>
<evidence type="ECO:0000256" key="8">
    <source>
        <dbReference type="ARBA" id="ARBA00023242"/>
    </source>
</evidence>
<dbReference type="EMBL" id="ML992506">
    <property type="protein sequence ID" value="KAF2223883.1"/>
    <property type="molecule type" value="Genomic_DNA"/>
</dbReference>
<evidence type="ECO:0000256" key="3">
    <source>
        <dbReference type="ARBA" id="ARBA00022723"/>
    </source>
</evidence>
<name>A0A6A6GEE1_9PEZI</name>
<feature type="compositionally biased region" description="Acidic residues" evidence="13">
    <location>
        <begin position="259"/>
        <end position="270"/>
    </location>
</feature>
<evidence type="ECO:0000313" key="16">
    <source>
        <dbReference type="Proteomes" id="UP000799538"/>
    </source>
</evidence>
<comment type="catalytic activity">
    <reaction evidence="9 12">
        <text>O-phospho-L-seryl-[protein] + H2O = L-seryl-[protein] + phosphate</text>
        <dbReference type="Rhea" id="RHEA:20629"/>
        <dbReference type="Rhea" id="RHEA-COMP:9863"/>
        <dbReference type="Rhea" id="RHEA-COMP:11604"/>
        <dbReference type="ChEBI" id="CHEBI:15377"/>
        <dbReference type="ChEBI" id="CHEBI:29999"/>
        <dbReference type="ChEBI" id="CHEBI:43474"/>
        <dbReference type="ChEBI" id="CHEBI:83421"/>
        <dbReference type="EC" id="3.1.3.16"/>
    </reaction>
</comment>
<dbReference type="EC" id="3.1.3.16" evidence="12"/>
<evidence type="ECO:0000259" key="14">
    <source>
        <dbReference type="PROSITE" id="PS51479"/>
    </source>
</evidence>
<feature type="domain" description="RTR1-type" evidence="14">
    <location>
        <begin position="83"/>
        <end position="158"/>
    </location>
</feature>
<keyword evidence="7 12" id="KW-0904">Protein phosphatase</keyword>
<evidence type="ECO:0000256" key="9">
    <source>
        <dbReference type="ARBA" id="ARBA00047761"/>
    </source>
</evidence>
<keyword evidence="16" id="KW-1185">Reference proteome</keyword>
<dbReference type="InterPro" id="IPR038534">
    <property type="entry name" value="Rtr1/RPAP2_sf"/>
</dbReference>
<dbReference type="GO" id="GO:0005634">
    <property type="term" value="C:nucleus"/>
    <property type="evidence" value="ECO:0007669"/>
    <property type="project" value="UniProtKB-SubCell"/>
</dbReference>
<protein>
    <recommendedName>
        <fullName evidence="12">RNA polymerase II subunit B1 CTD phosphatase RPAP2 homolog</fullName>
        <ecNumber evidence="12">3.1.3.16</ecNumber>
    </recommendedName>
</protein>
<evidence type="ECO:0000256" key="6">
    <source>
        <dbReference type="ARBA" id="ARBA00022833"/>
    </source>
</evidence>
<evidence type="ECO:0000256" key="7">
    <source>
        <dbReference type="ARBA" id="ARBA00022912"/>
    </source>
</evidence>
<feature type="region of interest" description="Disordered" evidence="13">
    <location>
        <begin position="251"/>
        <end position="270"/>
    </location>
</feature>
<accession>A0A6A6GEE1</accession>
<dbReference type="Pfam" id="PF04181">
    <property type="entry name" value="RPAP2_Rtr1"/>
    <property type="match status" value="1"/>
</dbReference>
<dbReference type="Gene3D" id="1.25.40.820">
    <property type="match status" value="1"/>
</dbReference>
<evidence type="ECO:0000256" key="1">
    <source>
        <dbReference type="ARBA" id="ARBA00004123"/>
    </source>
</evidence>
<evidence type="ECO:0000256" key="11">
    <source>
        <dbReference type="PROSITE-ProRule" id="PRU00812"/>
    </source>
</evidence>
<dbReference type="PROSITE" id="PS51479">
    <property type="entry name" value="ZF_RTR1"/>
    <property type="match status" value="1"/>
</dbReference>
<dbReference type="PANTHER" id="PTHR14732">
    <property type="entry name" value="RNA POLYMERASE II SUBUNIT B1 CTD PHOSPHATASE RPAP2-RELATED"/>
    <property type="match status" value="1"/>
</dbReference>
<evidence type="ECO:0000256" key="2">
    <source>
        <dbReference type="ARBA" id="ARBA00005676"/>
    </source>
</evidence>
<dbReference type="GO" id="GO:0043175">
    <property type="term" value="F:RNA polymerase core enzyme binding"/>
    <property type="evidence" value="ECO:0007669"/>
    <property type="project" value="UniProtKB-UniRule"/>
</dbReference>
<comment type="catalytic activity">
    <reaction evidence="10 12">
        <text>O-phospho-L-threonyl-[protein] + H2O = L-threonyl-[protein] + phosphate</text>
        <dbReference type="Rhea" id="RHEA:47004"/>
        <dbReference type="Rhea" id="RHEA-COMP:11060"/>
        <dbReference type="Rhea" id="RHEA-COMP:11605"/>
        <dbReference type="ChEBI" id="CHEBI:15377"/>
        <dbReference type="ChEBI" id="CHEBI:30013"/>
        <dbReference type="ChEBI" id="CHEBI:43474"/>
        <dbReference type="ChEBI" id="CHEBI:61977"/>
        <dbReference type="EC" id="3.1.3.16"/>
    </reaction>
</comment>
<comment type="subcellular location">
    <subcellularLocation>
        <location evidence="1 12">Nucleus</location>
    </subcellularLocation>
</comment>
<proteinExistence type="inferred from homology"/>
<dbReference type="PANTHER" id="PTHR14732:SF0">
    <property type="entry name" value="RNA POLYMERASE II SUBUNIT B1 CTD PHOSPHATASE RPAP2-RELATED"/>
    <property type="match status" value="1"/>
</dbReference>
<evidence type="ECO:0000313" key="15">
    <source>
        <dbReference type="EMBL" id="KAF2223883.1"/>
    </source>
</evidence>
<dbReference type="GO" id="GO:0005737">
    <property type="term" value="C:cytoplasm"/>
    <property type="evidence" value="ECO:0007669"/>
    <property type="project" value="TreeGrafter"/>
</dbReference>
<evidence type="ECO:0000256" key="13">
    <source>
        <dbReference type="SAM" id="MobiDB-lite"/>
    </source>
</evidence>
<keyword evidence="6 12" id="KW-0862">Zinc</keyword>
<dbReference type="GO" id="GO:0008420">
    <property type="term" value="F:RNA polymerase II CTD heptapeptide repeat phosphatase activity"/>
    <property type="evidence" value="ECO:0007669"/>
    <property type="project" value="UniProtKB-UniRule"/>
</dbReference>
<keyword evidence="8 12" id="KW-0539">Nucleus</keyword>
<comment type="similarity">
    <text evidence="2 11 12">Belongs to the RPAP2 family.</text>
</comment>
<dbReference type="Proteomes" id="UP000799538">
    <property type="component" value="Unassembled WGS sequence"/>
</dbReference>
<comment type="function">
    <text evidence="12">Putative RNA polymerase II subunit B1 C-terminal domain (CTD) phosphatase involved in RNA polymerase II transcription regulation.</text>
</comment>
<dbReference type="GO" id="GO:0008270">
    <property type="term" value="F:zinc ion binding"/>
    <property type="evidence" value="ECO:0007669"/>
    <property type="project" value="UniProtKB-KW"/>
</dbReference>
<dbReference type="InterPro" id="IPR039693">
    <property type="entry name" value="Rtr1/RPAP2"/>
</dbReference>
<evidence type="ECO:0000256" key="12">
    <source>
        <dbReference type="RuleBase" id="RU367080"/>
    </source>
</evidence>
<dbReference type="AlphaFoldDB" id="A0A6A6GEE1"/>
<evidence type="ECO:0000256" key="5">
    <source>
        <dbReference type="ARBA" id="ARBA00022801"/>
    </source>
</evidence>
<gene>
    <name evidence="15" type="ORF">BDZ85DRAFT_115745</name>
</gene>
<keyword evidence="5 12" id="KW-0378">Hydrolase</keyword>
<sequence>MAAPRSILKRNLSQPQVTVPDGVNIPAPKSDVEARNLRTALMHAEQIRSQKETSLHILSCIETLSLLPSKIPAPAEEVAQFKTDVALFQPSDYSALLEERNVNGFCGYTLCDNPPKQAQKTKVWLKPEGERRFCGKECARKALYVRAQLDEVPAWERRAGLNNEIRLKDEVEIRELDLPIRVKESAEERDTKALTEERIGKQTGKKVTLITDEIMEKQLTGTSSGGYVKFEFDQLVHDSIEGYRVSNKKLIKGKKRSEDDDDDDSDEEHD</sequence>
<reference evidence="16" key="1">
    <citation type="journal article" date="2020" name="Stud. Mycol.">
        <title>101 Dothideomycetes genomes: A test case for predicting lifestyles and emergence of pathogens.</title>
        <authorList>
            <person name="Haridas S."/>
            <person name="Albert R."/>
            <person name="Binder M."/>
            <person name="Bloem J."/>
            <person name="LaButti K."/>
            <person name="Salamov A."/>
            <person name="Andreopoulos B."/>
            <person name="Baker S."/>
            <person name="Barry K."/>
            <person name="Bills G."/>
            <person name="Bluhm B."/>
            <person name="Cannon C."/>
            <person name="Castanera R."/>
            <person name="Culley D."/>
            <person name="Daum C."/>
            <person name="Ezra D."/>
            <person name="Gonzalez J."/>
            <person name="Henrissat B."/>
            <person name="Kuo A."/>
            <person name="Liang C."/>
            <person name="Lipzen A."/>
            <person name="Lutzoni F."/>
            <person name="Magnuson J."/>
            <person name="Mondo S."/>
            <person name="Nolan M."/>
            <person name="Ohm R."/>
            <person name="Pangilinan J."/>
            <person name="Park H.-J."/>
            <person name="Ramirez L."/>
            <person name="Alfaro M."/>
            <person name="Sun H."/>
            <person name="Tritt A."/>
            <person name="Yoshinaga Y."/>
            <person name="Zwiers L.-H."/>
            <person name="Turgeon B."/>
            <person name="Goodwin S."/>
            <person name="Spatafora J."/>
            <person name="Crous P."/>
            <person name="Grigoriev I."/>
        </authorList>
    </citation>
    <scope>NUCLEOTIDE SEQUENCE [LARGE SCALE GENOMIC DNA]</scope>
    <source>
        <strain evidence="16">CECT 20119</strain>
    </source>
</reference>